<sequence length="42" mass="4772">MFDLDYILIMIAPHLVLGAAVLGVFLWGGRRKDYFENKSADD</sequence>
<dbReference type="InterPro" id="IPR054381">
    <property type="entry name" value="CydS"/>
</dbReference>
<dbReference type="EMBL" id="FNDU01000023">
    <property type="protein sequence ID" value="SDJ09763.1"/>
    <property type="molecule type" value="Genomic_DNA"/>
</dbReference>
<dbReference type="RefSeq" id="WP_281259183.1">
    <property type="nucleotide sequence ID" value="NZ_FNDU01000023.1"/>
</dbReference>
<dbReference type="AlphaFoldDB" id="A0A1G8QYS1"/>
<proteinExistence type="predicted"/>
<accession>A0A1G8QYS1</accession>
<gene>
    <name evidence="2" type="ORF">SAMN05216352_12322</name>
</gene>
<reference evidence="2 3" key="1">
    <citation type="submission" date="2016-10" db="EMBL/GenBank/DDBJ databases">
        <authorList>
            <person name="de Groot N.N."/>
        </authorList>
    </citation>
    <scope>NUCLEOTIDE SEQUENCE [LARGE SCALE GENOMIC DNA]</scope>
    <source>
        <strain evidence="3">P4B,CCM 7963,CECT 7998,DSM 25260,IBRC-M 10614,KCTC 13821</strain>
    </source>
</reference>
<dbReference type="STRING" id="930129.SAMN05216352_12322"/>
<dbReference type="Pfam" id="PF22282">
    <property type="entry name" value="CydS"/>
    <property type="match status" value="1"/>
</dbReference>
<keyword evidence="3" id="KW-1185">Reference proteome</keyword>
<keyword evidence="1" id="KW-1133">Transmembrane helix</keyword>
<protein>
    <submittedName>
        <fullName evidence="2">Uncharacterized protein</fullName>
    </submittedName>
</protein>
<evidence type="ECO:0000256" key="1">
    <source>
        <dbReference type="SAM" id="Phobius"/>
    </source>
</evidence>
<evidence type="ECO:0000313" key="3">
    <source>
        <dbReference type="Proteomes" id="UP000199017"/>
    </source>
</evidence>
<dbReference type="Proteomes" id="UP000199017">
    <property type="component" value="Unassembled WGS sequence"/>
</dbReference>
<feature type="transmembrane region" description="Helical" evidence="1">
    <location>
        <begin position="6"/>
        <end position="28"/>
    </location>
</feature>
<keyword evidence="1" id="KW-0472">Membrane</keyword>
<keyword evidence="1" id="KW-0812">Transmembrane</keyword>
<evidence type="ECO:0000313" key="2">
    <source>
        <dbReference type="EMBL" id="SDJ09763.1"/>
    </source>
</evidence>
<organism evidence="2 3">
    <name type="scientific">Alteribacillus bidgolensis</name>
    <dbReference type="NCBI Taxonomy" id="930129"/>
    <lineage>
        <taxon>Bacteria</taxon>
        <taxon>Bacillati</taxon>
        <taxon>Bacillota</taxon>
        <taxon>Bacilli</taxon>
        <taxon>Bacillales</taxon>
        <taxon>Bacillaceae</taxon>
        <taxon>Alteribacillus</taxon>
    </lineage>
</organism>
<name>A0A1G8QYS1_9BACI</name>